<comment type="caution">
    <text evidence="2">The sequence shown here is derived from an EMBL/GenBank/DDBJ whole genome shotgun (WGS) entry which is preliminary data.</text>
</comment>
<reference evidence="2 3" key="1">
    <citation type="submission" date="2024-02" db="EMBL/GenBank/DDBJ databases">
        <title>De novo assembly and annotation of 12 fungi associated with fruit tree decline syndrome in Ontario, Canada.</title>
        <authorList>
            <person name="Sulman M."/>
            <person name="Ellouze W."/>
            <person name="Ilyukhin E."/>
        </authorList>
    </citation>
    <scope>NUCLEOTIDE SEQUENCE [LARGE SCALE GENOMIC DNA]</scope>
    <source>
        <strain evidence="2 3">M1-105</strain>
    </source>
</reference>
<organism evidence="2 3">
    <name type="scientific">Neofusicoccum ribis</name>
    <dbReference type="NCBI Taxonomy" id="45134"/>
    <lineage>
        <taxon>Eukaryota</taxon>
        <taxon>Fungi</taxon>
        <taxon>Dikarya</taxon>
        <taxon>Ascomycota</taxon>
        <taxon>Pezizomycotina</taxon>
        <taxon>Dothideomycetes</taxon>
        <taxon>Dothideomycetes incertae sedis</taxon>
        <taxon>Botryosphaeriales</taxon>
        <taxon>Botryosphaeriaceae</taxon>
        <taxon>Neofusicoccum</taxon>
    </lineage>
</organism>
<proteinExistence type="predicted"/>
<gene>
    <name evidence="2" type="ORF">SLS56_001790</name>
</gene>
<dbReference type="Gene3D" id="1.50.10.10">
    <property type="match status" value="1"/>
</dbReference>
<sequence length="705" mass="78194">MGVLAPCSGTTWPFLAVASLTGSATASPINRREVVQKFNPRRNGSASSYDTPMQVGNGNFAFGADITGLQTVVPWNTLSSWCWHNSSLPTIAGQTSPEDFTGLDWWTHGRLVNYAQPNPAESAISQWMIANPHRVNLARIGFSLDGKFIVESDVENPVQTLDLYSGTLQSSFSLRGVNVLVETLSDPRSDSLGIKVQSTLLRNGTLAVFFDYPYPIDKNKFENFVGLFNATSNHTTSLQNDDGSAEIEHNVDATTYFTRISWDGNGTVSGPAANTHRYFLATQSDSLTFTTTLTPDTQHSSSTYDSVKTASSEWWSNYWETGAFVDLTSVSDWNATEIQRRTILSQYLLAVNEAGNDPPQESGLTNNGWYGKFHLEMVFWHLVHWELWGKGDLLDRSIGVYERFLPTSKERAEQQGYTGARWGKMSDPTGRSAPGEINSVLIWQQVHPFYFAELEYRRNPDDATLAKWDSVLSASAEWMSSYAFYNDTTGVYDLGPPMYPVSENTNPNATVNPTFELAYWEFGLSIAAKWQQRQGKPVPPHWIDVKENLASLPIENGTYVTYEGVPDMWTNPDLTSDHQGLLAINGVLPPPPNIDFAVFNATVDRVYETWNFSFSYGWDFPLLAMTALRTGNPETAIEWLLDENFAFDDVGMPIGGTRVPTPYFPASGGLLLVVAMLAAGWEGAEGSKWPNAWNGVKSEAFSPVL</sequence>
<name>A0ABR3T7J1_9PEZI</name>
<accession>A0ABR3T7J1</accession>
<protein>
    <recommendedName>
        <fullName evidence="4">Six-hairpin glycosidase-like protein</fullName>
    </recommendedName>
</protein>
<dbReference type="EMBL" id="JAJVDC020000011">
    <property type="protein sequence ID" value="KAL1635366.1"/>
    <property type="molecule type" value="Genomic_DNA"/>
</dbReference>
<dbReference type="Proteomes" id="UP001521116">
    <property type="component" value="Unassembled WGS sequence"/>
</dbReference>
<evidence type="ECO:0000313" key="3">
    <source>
        <dbReference type="Proteomes" id="UP001521116"/>
    </source>
</evidence>
<feature type="chain" id="PRO_5045084171" description="Six-hairpin glycosidase-like protein" evidence="1">
    <location>
        <begin position="27"/>
        <end position="705"/>
    </location>
</feature>
<dbReference type="InterPro" id="IPR012341">
    <property type="entry name" value="6hp_glycosidase-like_sf"/>
</dbReference>
<evidence type="ECO:0000313" key="2">
    <source>
        <dbReference type="EMBL" id="KAL1635366.1"/>
    </source>
</evidence>
<keyword evidence="3" id="KW-1185">Reference proteome</keyword>
<evidence type="ECO:0000256" key="1">
    <source>
        <dbReference type="SAM" id="SignalP"/>
    </source>
</evidence>
<keyword evidence="1" id="KW-0732">Signal</keyword>
<dbReference type="InterPro" id="IPR008928">
    <property type="entry name" value="6-hairpin_glycosidase_sf"/>
</dbReference>
<dbReference type="SUPFAM" id="SSF48208">
    <property type="entry name" value="Six-hairpin glycosidases"/>
    <property type="match status" value="1"/>
</dbReference>
<feature type="signal peptide" evidence="1">
    <location>
        <begin position="1"/>
        <end position="26"/>
    </location>
</feature>
<evidence type="ECO:0008006" key="4">
    <source>
        <dbReference type="Google" id="ProtNLM"/>
    </source>
</evidence>